<evidence type="ECO:0000256" key="2">
    <source>
        <dbReference type="SAM" id="SignalP"/>
    </source>
</evidence>
<accession>A0A0R3VY00</accession>
<feature type="chain" id="PRO_5006449802" evidence="2">
    <location>
        <begin position="25"/>
        <end position="409"/>
    </location>
</feature>
<name>A0A0R3VY00_TAEAS</name>
<evidence type="ECO:0000256" key="1">
    <source>
        <dbReference type="SAM" id="MobiDB-lite"/>
    </source>
</evidence>
<feature type="signal peptide" evidence="2">
    <location>
        <begin position="1"/>
        <end position="24"/>
    </location>
</feature>
<keyword evidence="2" id="KW-0732">Signal</keyword>
<protein>
    <submittedName>
        <fullName evidence="3">Transcriptional repressor p66-beta</fullName>
    </submittedName>
</protein>
<feature type="region of interest" description="Disordered" evidence="1">
    <location>
        <begin position="128"/>
        <end position="149"/>
    </location>
</feature>
<feature type="region of interest" description="Disordered" evidence="1">
    <location>
        <begin position="227"/>
        <end position="258"/>
    </location>
</feature>
<reference evidence="3" key="1">
    <citation type="submission" date="2017-02" db="UniProtKB">
        <authorList>
            <consortium name="WormBaseParasite"/>
        </authorList>
    </citation>
    <scope>IDENTIFICATION</scope>
</reference>
<feature type="region of interest" description="Disordered" evidence="1">
    <location>
        <begin position="270"/>
        <end position="295"/>
    </location>
</feature>
<evidence type="ECO:0000313" key="3">
    <source>
        <dbReference type="WBParaSite" id="TASK_0000229401-mRNA-1"/>
    </source>
</evidence>
<organism evidence="3">
    <name type="scientific">Taenia asiatica</name>
    <name type="common">Asian tapeworm</name>
    <dbReference type="NCBI Taxonomy" id="60517"/>
    <lineage>
        <taxon>Eukaryota</taxon>
        <taxon>Metazoa</taxon>
        <taxon>Spiralia</taxon>
        <taxon>Lophotrochozoa</taxon>
        <taxon>Platyhelminthes</taxon>
        <taxon>Cestoda</taxon>
        <taxon>Eucestoda</taxon>
        <taxon>Cyclophyllidea</taxon>
        <taxon>Taeniidae</taxon>
        <taxon>Taenia</taxon>
    </lineage>
</organism>
<dbReference type="WBParaSite" id="TASK_0000229401-mRNA-1">
    <property type="protein sequence ID" value="TASK_0000229401-mRNA-1"/>
    <property type="gene ID" value="TASK_0000229401"/>
</dbReference>
<dbReference type="AlphaFoldDB" id="A0A0R3VY00"/>
<feature type="compositionally biased region" description="Low complexity" evidence="1">
    <location>
        <begin position="352"/>
        <end position="362"/>
    </location>
</feature>
<feature type="compositionally biased region" description="Polar residues" evidence="1">
    <location>
        <begin position="182"/>
        <end position="203"/>
    </location>
</feature>
<dbReference type="STRING" id="60517.A0A0R3VY00"/>
<proteinExistence type="predicted"/>
<feature type="region of interest" description="Disordered" evidence="1">
    <location>
        <begin position="335"/>
        <end position="409"/>
    </location>
</feature>
<sequence>LHCKAIPTCCGIVFFNLSASSLLSCKHFTETYSWSVNDQHRRCSFGSGPLTSLLQQHQQHRLYQHRRQQGEEMAHCQRFLQQQVKSSQWSVPPHGTTPTVQQLPTPVSQNYSGVYFAPHPLAPIASQSQAVLPPPPTGLSPSQVDAERGREKLREILARRIKERKMADAARQQQQQQRHSSDLGNLQSKPQCLSSPTSLSASQACAKREHESFRGMLERRVKARRLDHPPFPATSQSQAVLPPPPTGLSPSQVDAEREREKLRKILARRIKERRMADAARRQQQQQRHSSDLENRQLEPLLPSLISLLENQACADREREEIREIFASKVKERKLADTARQQLHQHHHPPIPGSLQSESLQLPPLTPFSALKSRVETEPQQPPETLTVEEEQQSLTAVIQPLKSKRHQQR</sequence>
<feature type="region of interest" description="Disordered" evidence="1">
    <location>
        <begin position="164"/>
        <end position="206"/>
    </location>
</feature>